<dbReference type="SUPFAM" id="SSF51905">
    <property type="entry name" value="FAD/NAD(P)-binding domain"/>
    <property type="match status" value="1"/>
</dbReference>
<feature type="domain" description="FAD dependent oxidoreductase" evidence="10">
    <location>
        <begin position="218"/>
        <end position="571"/>
    </location>
</feature>
<evidence type="ECO:0000256" key="8">
    <source>
        <dbReference type="ARBA" id="ARBA00023002"/>
    </source>
</evidence>
<evidence type="ECO:0000256" key="3">
    <source>
        <dbReference type="ARBA" id="ARBA00022630"/>
    </source>
</evidence>
<dbReference type="RefSeq" id="WP_223903795.1">
    <property type="nucleotide sequence ID" value="NZ_AP024238.1"/>
</dbReference>
<evidence type="ECO:0000256" key="7">
    <source>
        <dbReference type="ARBA" id="ARBA00022827"/>
    </source>
</evidence>
<dbReference type="Gene3D" id="3.30.9.10">
    <property type="entry name" value="D-Amino Acid Oxidase, subunit A, domain 2"/>
    <property type="match status" value="1"/>
</dbReference>
<keyword evidence="1" id="KW-0963">Cytoplasm</keyword>
<dbReference type="NCBIfam" id="TIGR03197">
    <property type="entry name" value="MnmC_Cterm"/>
    <property type="match status" value="1"/>
</dbReference>
<organism evidence="11 12">
    <name type="scientific">Rhodoferax lithotrophicus</name>
    <dbReference type="NCBI Taxonomy" id="2798804"/>
    <lineage>
        <taxon>Bacteria</taxon>
        <taxon>Pseudomonadati</taxon>
        <taxon>Pseudomonadota</taxon>
        <taxon>Betaproteobacteria</taxon>
        <taxon>Burkholderiales</taxon>
        <taxon>Comamonadaceae</taxon>
        <taxon>Rhodoferax</taxon>
    </lineage>
</organism>
<keyword evidence="7" id="KW-0274">FAD</keyword>
<keyword evidence="12" id="KW-1185">Reference proteome</keyword>
<gene>
    <name evidence="11" type="ORF">MIZ03_2665</name>
</gene>
<dbReference type="PANTHER" id="PTHR13847">
    <property type="entry name" value="SARCOSINE DEHYDROGENASE-RELATED"/>
    <property type="match status" value="1"/>
</dbReference>
<reference evidence="11 12" key="1">
    <citation type="journal article" date="2021" name="Microbiol. Spectr.">
        <title>A Single Bacterium Capable of Oxidation and Reduction of Iron at Circumneutral pH.</title>
        <authorList>
            <person name="Kato S."/>
            <person name="Ohkuma M."/>
        </authorList>
    </citation>
    <scope>NUCLEOTIDE SEQUENCE [LARGE SCALE GENOMIC DNA]</scope>
    <source>
        <strain evidence="11 12">MIZ03</strain>
    </source>
</reference>
<keyword evidence="9" id="KW-0511">Multifunctional enzyme</keyword>
<dbReference type="Gene3D" id="3.50.50.60">
    <property type="entry name" value="FAD/NAD(P)-binding domain"/>
    <property type="match status" value="1"/>
</dbReference>
<evidence type="ECO:0000259" key="10">
    <source>
        <dbReference type="Pfam" id="PF01266"/>
    </source>
</evidence>
<evidence type="ECO:0000256" key="2">
    <source>
        <dbReference type="ARBA" id="ARBA00022603"/>
    </source>
</evidence>
<dbReference type="InterPro" id="IPR036188">
    <property type="entry name" value="FAD/NAD-bd_sf"/>
</dbReference>
<dbReference type="Pfam" id="PF01266">
    <property type="entry name" value="DAO"/>
    <property type="match status" value="1"/>
</dbReference>
<name>A0ABN6D6X7_9BURK</name>
<evidence type="ECO:0000256" key="4">
    <source>
        <dbReference type="ARBA" id="ARBA00022679"/>
    </source>
</evidence>
<keyword evidence="4" id="KW-0808">Transferase</keyword>
<dbReference type="Proteomes" id="UP000824366">
    <property type="component" value="Chromosome"/>
</dbReference>
<dbReference type="InterPro" id="IPR017610">
    <property type="entry name" value="tRNA_S-uridine_synth_MnmC_C"/>
</dbReference>
<proteinExistence type="predicted"/>
<dbReference type="InterPro" id="IPR006076">
    <property type="entry name" value="FAD-dep_OxRdtase"/>
</dbReference>
<keyword evidence="3" id="KW-0285">Flavoprotein</keyword>
<evidence type="ECO:0000313" key="12">
    <source>
        <dbReference type="Proteomes" id="UP000824366"/>
    </source>
</evidence>
<evidence type="ECO:0000256" key="5">
    <source>
        <dbReference type="ARBA" id="ARBA00022691"/>
    </source>
</evidence>
<evidence type="ECO:0000256" key="9">
    <source>
        <dbReference type="ARBA" id="ARBA00023268"/>
    </source>
</evidence>
<sequence length="593" mass="64804">MSPQGHPWQKQPDWRILDTQFGSGNTFLATWLTWLEDADHPRLLHYVAVCQQPCSASELIKHFEAHPKLASLALELSHHWFGLLPGFHRFLLEQGQVVLTLCVGEPLPMLRAQQFEADAIELTLPHTCQDELSWFLKAIAHCCRRGTRLVMRHADAAETPGWPRVLTQCGFTLEPMKSDGDDSYRQKPSSFSGYFDPAWTLQRTRPTTKTGPLPVLRCAVIGAGLAGAAVATSLARRGWQVTVLDQAETPAAGASGLPVGLVLPHVSSDDCTLSRLSRAGVRMMLQQVSELLNVNRDWAPSGVFERQIGGTPKLPLTWSSEGTQWSANGHPDGDVALGSGLWHPKGAWIKPAALVKAWLNQPGITFLGNAAVTDVRRQGPTWVLSNNSSEMLCEAECVVFANANGAFELLQKMKHSALDTQAQESHLPSKQGMLGLLSWALHAEPEEARFAPFPVNGAGSIVSCVPTENGLTWFMGSSYQPDAQLERSDQENHLRNLEHLKELLPSLAQKLAPVFEAGTLHAWKGTRCITADRLPVVGPLDATDQPSLWICAGMGSRGLSFSVLCAELLVARMGAEPWPIEAKLARSLEALRA</sequence>
<dbReference type="Gene3D" id="3.40.50.150">
    <property type="entry name" value="Vaccinia Virus protein VP39"/>
    <property type="match status" value="1"/>
</dbReference>
<evidence type="ECO:0000313" key="11">
    <source>
        <dbReference type="EMBL" id="BCO27776.1"/>
    </source>
</evidence>
<keyword evidence="6" id="KW-0819">tRNA processing</keyword>
<accession>A0ABN6D6X7</accession>
<keyword evidence="2" id="KW-0489">Methyltransferase</keyword>
<evidence type="ECO:0000256" key="1">
    <source>
        <dbReference type="ARBA" id="ARBA00022490"/>
    </source>
</evidence>
<keyword evidence="5" id="KW-0949">S-adenosyl-L-methionine</keyword>
<dbReference type="EMBL" id="AP024238">
    <property type="protein sequence ID" value="BCO27776.1"/>
    <property type="molecule type" value="Genomic_DNA"/>
</dbReference>
<evidence type="ECO:0000256" key="6">
    <source>
        <dbReference type="ARBA" id="ARBA00022694"/>
    </source>
</evidence>
<keyword evidence="8" id="KW-0560">Oxidoreductase</keyword>
<dbReference type="InterPro" id="IPR029063">
    <property type="entry name" value="SAM-dependent_MTases_sf"/>
</dbReference>
<dbReference type="PANTHER" id="PTHR13847:SF283">
    <property type="entry name" value="TRNA 5-METHYLAMINOMETHYL-2-THIOURIDINE BIOSYNTHESIS BIFUNCTIONAL PROTEIN MNMC"/>
    <property type="match status" value="1"/>
</dbReference>
<protein>
    <submittedName>
        <fullName evidence="11">tRNA 5-methylaminomethyl-2-thiouridine biosynthesis bifunctional protein MnmC</fullName>
    </submittedName>
</protein>